<evidence type="ECO:0000259" key="1">
    <source>
        <dbReference type="PROSITE" id="PS50883"/>
    </source>
</evidence>
<name>A0A223KW51_9BACI</name>
<dbReference type="CDD" id="cd01949">
    <property type="entry name" value="GGDEF"/>
    <property type="match status" value="1"/>
</dbReference>
<dbReference type="InterPro" id="IPR013656">
    <property type="entry name" value="PAS_4"/>
</dbReference>
<dbReference type="KEGG" id="bcoh:BC6307_21140"/>
<protein>
    <recommendedName>
        <fullName evidence="5">Diguanylate cyclase</fullName>
    </recommendedName>
</protein>
<dbReference type="InterPro" id="IPR035965">
    <property type="entry name" value="PAS-like_dom_sf"/>
</dbReference>
<dbReference type="RefSeq" id="WP_066419875.1">
    <property type="nucleotide sequence ID" value="NZ_CP018866.1"/>
</dbReference>
<dbReference type="PANTHER" id="PTHR44757">
    <property type="entry name" value="DIGUANYLATE CYCLASE DGCP"/>
    <property type="match status" value="1"/>
</dbReference>
<dbReference type="Pfam" id="PF00990">
    <property type="entry name" value="GGDEF"/>
    <property type="match status" value="1"/>
</dbReference>
<dbReference type="InterPro" id="IPR000160">
    <property type="entry name" value="GGDEF_dom"/>
</dbReference>
<dbReference type="PROSITE" id="PS50887">
    <property type="entry name" value="GGDEF"/>
    <property type="match status" value="1"/>
</dbReference>
<dbReference type="Pfam" id="PF00563">
    <property type="entry name" value="EAL"/>
    <property type="match status" value="1"/>
</dbReference>
<feature type="domain" description="GGDEF" evidence="2">
    <location>
        <begin position="166"/>
        <end position="298"/>
    </location>
</feature>
<dbReference type="SUPFAM" id="SSF55073">
    <property type="entry name" value="Nucleotide cyclase"/>
    <property type="match status" value="1"/>
</dbReference>
<keyword evidence="4" id="KW-1185">Reference proteome</keyword>
<organism evidence="3 4">
    <name type="scientific">Sutcliffiella cohnii</name>
    <dbReference type="NCBI Taxonomy" id="33932"/>
    <lineage>
        <taxon>Bacteria</taxon>
        <taxon>Bacillati</taxon>
        <taxon>Bacillota</taxon>
        <taxon>Bacilli</taxon>
        <taxon>Bacillales</taxon>
        <taxon>Bacillaceae</taxon>
        <taxon>Sutcliffiella</taxon>
    </lineage>
</organism>
<evidence type="ECO:0000259" key="2">
    <source>
        <dbReference type="PROSITE" id="PS50887"/>
    </source>
</evidence>
<dbReference type="SUPFAM" id="SSF55785">
    <property type="entry name" value="PYP-like sensor domain (PAS domain)"/>
    <property type="match status" value="1"/>
</dbReference>
<dbReference type="SMART" id="SM00267">
    <property type="entry name" value="GGDEF"/>
    <property type="match status" value="1"/>
</dbReference>
<dbReference type="Pfam" id="PF08448">
    <property type="entry name" value="PAS_4"/>
    <property type="match status" value="1"/>
</dbReference>
<evidence type="ECO:0008006" key="5">
    <source>
        <dbReference type="Google" id="ProtNLM"/>
    </source>
</evidence>
<evidence type="ECO:0000313" key="3">
    <source>
        <dbReference type="EMBL" id="AST93594.1"/>
    </source>
</evidence>
<dbReference type="InterPro" id="IPR052155">
    <property type="entry name" value="Biofilm_reg_signaling"/>
</dbReference>
<sequence>MNRTTWRETRNSSEENYYETVLKHLYNTIFKFSKNKAGYCVFTLSEGGIADKMGMTTETLLNKQVREVFPSDIASVIESACQEAFEGAKTSFEIQLDNNYFLVYLSPIDDDGRIIEVIGTAIDITERKIVENKVKEMAFHDALTQLPNRRYLEKYVMQLIDSEDNQSFSILFLDIDRFKYINDTFGHLFGDKVLIAIATRIREVIESRDFLFRQGGDEFIILLPNRNRRQVTQLVDNILESLESPFLIEGIDIFASISIGAAMYPNDGDRVDVLMKHADAAMYFSKRKGKNKFQFYQEHVDMNLREKFIIETDLRKAIQENQLELFYQPQVEIHTEKILGFEALLRWKHPKFGYISPIEFIPIAEETELIIPIGKWVLETACNQLKELNDKGFSSLTMSVNVSQLQFTQTNFIGIIQNILSDCDMSSGNLELEMTESIMADFPLAERILYQLNDLGVKISIDDFGTGYSSLSYLSRLPVHKLKIDQSFLNPLSNRNKTIVKTIIGLAKNLNMEIIAEGVEHEEQVSFLIQQNCDQAQGYFYGKPMRAKAVEERLAMYLHN</sequence>
<feature type="domain" description="EAL" evidence="1">
    <location>
        <begin position="307"/>
        <end position="558"/>
    </location>
</feature>
<dbReference type="CDD" id="cd01948">
    <property type="entry name" value="EAL"/>
    <property type="match status" value="1"/>
</dbReference>
<dbReference type="PANTHER" id="PTHR44757:SF2">
    <property type="entry name" value="BIOFILM ARCHITECTURE MAINTENANCE PROTEIN MBAA"/>
    <property type="match status" value="1"/>
</dbReference>
<dbReference type="NCBIfam" id="TIGR00254">
    <property type="entry name" value="GGDEF"/>
    <property type="match status" value="1"/>
</dbReference>
<dbReference type="FunFam" id="3.30.70.270:FF:000001">
    <property type="entry name" value="Diguanylate cyclase domain protein"/>
    <property type="match status" value="1"/>
</dbReference>
<dbReference type="EMBL" id="CP018866">
    <property type="protein sequence ID" value="AST93594.1"/>
    <property type="molecule type" value="Genomic_DNA"/>
</dbReference>
<dbReference type="AlphaFoldDB" id="A0A223KW51"/>
<dbReference type="InterPro" id="IPR035919">
    <property type="entry name" value="EAL_sf"/>
</dbReference>
<evidence type="ECO:0000313" key="4">
    <source>
        <dbReference type="Proteomes" id="UP000215224"/>
    </source>
</evidence>
<dbReference type="FunFam" id="3.20.20.450:FF:000001">
    <property type="entry name" value="Cyclic di-GMP phosphodiesterase yahA"/>
    <property type="match status" value="1"/>
</dbReference>
<gene>
    <name evidence="3" type="ORF">BC6307_21140</name>
</gene>
<dbReference type="SUPFAM" id="SSF141868">
    <property type="entry name" value="EAL domain-like"/>
    <property type="match status" value="1"/>
</dbReference>
<dbReference type="InterPro" id="IPR001633">
    <property type="entry name" value="EAL_dom"/>
</dbReference>
<dbReference type="PROSITE" id="PS50883">
    <property type="entry name" value="EAL"/>
    <property type="match status" value="1"/>
</dbReference>
<dbReference type="SMART" id="SM00052">
    <property type="entry name" value="EAL"/>
    <property type="match status" value="1"/>
</dbReference>
<dbReference type="Gene3D" id="3.30.70.270">
    <property type="match status" value="1"/>
</dbReference>
<dbReference type="InterPro" id="IPR043128">
    <property type="entry name" value="Rev_trsase/Diguanyl_cyclase"/>
</dbReference>
<reference evidence="3 4" key="1">
    <citation type="submission" date="2016-12" db="EMBL/GenBank/DDBJ databases">
        <title>The whole genome sequencing and assembly of Bacillus cohnii DSM 6307T strain.</title>
        <authorList>
            <person name="Lee Y.-J."/>
            <person name="Yi H."/>
            <person name="Bahn Y.-S."/>
            <person name="Kim J.F."/>
            <person name="Lee D.-W."/>
        </authorList>
    </citation>
    <scope>NUCLEOTIDE SEQUENCE [LARGE SCALE GENOMIC DNA]</scope>
    <source>
        <strain evidence="3 4">DSM 6307</strain>
    </source>
</reference>
<dbReference type="InterPro" id="IPR029787">
    <property type="entry name" value="Nucleotide_cyclase"/>
</dbReference>
<proteinExistence type="predicted"/>
<dbReference type="STRING" id="1314751.GCA_001591425_03914"/>
<dbReference type="Proteomes" id="UP000215224">
    <property type="component" value="Chromosome"/>
</dbReference>
<dbReference type="Gene3D" id="3.20.20.450">
    <property type="entry name" value="EAL domain"/>
    <property type="match status" value="1"/>
</dbReference>
<accession>A0A223KW51</accession>
<dbReference type="Gene3D" id="3.30.450.20">
    <property type="entry name" value="PAS domain"/>
    <property type="match status" value="1"/>
</dbReference>